<evidence type="ECO:0000256" key="2">
    <source>
        <dbReference type="ARBA" id="ARBA00023002"/>
    </source>
</evidence>
<dbReference type="InterPro" id="IPR020904">
    <property type="entry name" value="Sc_DH/Rdtase_CS"/>
</dbReference>
<dbReference type="AlphaFoldDB" id="A0A5J5KY09"/>
<comment type="similarity">
    <text evidence="1">Belongs to the short-chain dehydrogenases/reductases (SDR) family.</text>
</comment>
<name>A0A5J5KY09_9MICC</name>
<comment type="caution">
    <text evidence="3">The sequence shown here is derived from an EMBL/GenBank/DDBJ whole genome shotgun (WGS) entry which is preliminary data.</text>
</comment>
<dbReference type="Proteomes" id="UP000325957">
    <property type="component" value="Unassembled WGS sequence"/>
</dbReference>
<dbReference type="OrthoDB" id="9803333at2"/>
<proteinExistence type="inferred from homology"/>
<evidence type="ECO:0000256" key="1">
    <source>
        <dbReference type="ARBA" id="ARBA00006484"/>
    </source>
</evidence>
<dbReference type="RefSeq" id="WP_158033582.1">
    <property type="nucleotide sequence ID" value="NZ_ML708615.1"/>
</dbReference>
<dbReference type="Pfam" id="PF13561">
    <property type="entry name" value="adh_short_C2"/>
    <property type="match status" value="1"/>
</dbReference>
<keyword evidence="2" id="KW-0560">Oxidoreductase</keyword>
<keyword evidence="4" id="KW-1185">Reference proteome</keyword>
<accession>A0A5J5KY09</accession>
<dbReference type="PANTHER" id="PTHR48107">
    <property type="entry name" value="NADPH-DEPENDENT ALDEHYDE REDUCTASE-LIKE PROTEIN, CHLOROPLASTIC-RELATED"/>
    <property type="match status" value="1"/>
</dbReference>
<sequence length="277" mass="29263">MSAEKHDDLARDPLPLRGRSVVVTGVSRRAGIGYATACRLAAYGASVFCHHYSPHDRQQPWGDDDIDAVLDGVRSHLVGDARVADMHSDLTNADAPELLLSTAAEAFGTVDALICNQALSGSDGPLGELTADMLDRHWAVDSRASLLLAQAFARHHAPGTQGSIIFMTSGQGLGPMPGEVAYAAAKAAIAGITVTIADQLADDGIRVNTVNPGPVDTGYVTDEMWQAIAPMFPLGRYGAPDDPARLISWLVTDEASWITGQVINTEGGFGRWRPHGG</sequence>
<dbReference type="NCBIfam" id="NF009389">
    <property type="entry name" value="PRK12748.1"/>
    <property type="match status" value="1"/>
</dbReference>
<evidence type="ECO:0000313" key="3">
    <source>
        <dbReference type="EMBL" id="KAA9394559.1"/>
    </source>
</evidence>
<dbReference type="PRINTS" id="PR00081">
    <property type="entry name" value="GDHRDH"/>
</dbReference>
<dbReference type="EMBL" id="SZWF01000006">
    <property type="protein sequence ID" value="KAA9394559.1"/>
    <property type="molecule type" value="Genomic_DNA"/>
</dbReference>
<reference evidence="3 4" key="1">
    <citation type="submission" date="2019-05" db="EMBL/GenBank/DDBJ databases">
        <title>Kocuria coralli sp. nov., a novel actinobacterium isolated from coral reef seawater.</title>
        <authorList>
            <person name="Li J."/>
        </authorList>
    </citation>
    <scope>NUCLEOTIDE SEQUENCE [LARGE SCALE GENOMIC DNA]</scope>
    <source>
        <strain evidence="3 4">SCSIO 13007</strain>
    </source>
</reference>
<dbReference type="PROSITE" id="PS00061">
    <property type="entry name" value="ADH_SHORT"/>
    <property type="match status" value="1"/>
</dbReference>
<dbReference type="GO" id="GO:0016614">
    <property type="term" value="F:oxidoreductase activity, acting on CH-OH group of donors"/>
    <property type="evidence" value="ECO:0007669"/>
    <property type="project" value="UniProtKB-ARBA"/>
</dbReference>
<protein>
    <submittedName>
        <fullName evidence="3">SDR family oxidoreductase</fullName>
    </submittedName>
</protein>
<dbReference type="CDD" id="cd05233">
    <property type="entry name" value="SDR_c"/>
    <property type="match status" value="1"/>
</dbReference>
<dbReference type="Gene3D" id="3.40.50.720">
    <property type="entry name" value="NAD(P)-binding Rossmann-like Domain"/>
    <property type="match status" value="1"/>
</dbReference>
<dbReference type="SUPFAM" id="SSF51735">
    <property type="entry name" value="NAD(P)-binding Rossmann-fold domains"/>
    <property type="match status" value="1"/>
</dbReference>
<organism evidence="3 4">
    <name type="scientific">Kocuria coralli</name>
    <dbReference type="NCBI Taxonomy" id="1461025"/>
    <lineage>
        <taxon>Bacteria</taxon>
        <taxon>Bacillati</taxon>
        <taxon>Actinomycetota</taxon>
        <taxon>Actinomycetes</taxon>
        <taxon>Micrococcales</taxon>
        <taxon>Micrococcaceae</taxon>
        <taxon>Kocuria</taxon>
    </lineage>
</organism>
<evidence type="ECO:0000313" key="4">
    <source>
        <dbReference type="Proteomes" id="UP000325957"/>
    </source>
</evidence>
<dbReference type="InterPro" id="IPR036291">
    <property type="entry name" value="NAD(P)-bd_dom_sf"/>
</dbReference>
<gene>
    <name evidence="3" type="ORF">FCK90_07005</name>
</gene>
<dbReference type="PANTHER" id="PTHR48107:SF7">
    <property type="entry name" value="RE15974P"/>
    <property type="match status" value="1"/>
</dbReference>
<dbReference type="InterPro" id="IPR002347">
    <property type="entry name" value="SDR_fam"/>
</dbReference>